<dbReference type="PANTHER" id="PTHR37885">
    <property type="entry name" value="CMT1A DUPLICATED REGION TRANSCRIPT 4 PROTEIN"/>
    <property type="match status" value="1"/>
</dbReference>
<dbReference type="CTD" id="284040"/>
<keyword evidence="2" id="KW-1185">Reference proteome</keyword>
<proteinExistence type="predicted"/>
<dbReference type="InterPro" id="IPR029185">
    <property type="entry name" value="CDRT4"/>
</dbReference>
<evidence type="ECO:0000256" key="1">
    <source>
        <dbReference type="SAM" id="MobiDB-lite"/>
    </source>
</evidence>
<dbReference type="AlphaFoldDB" id="A0A6P3Q107"/>
<dbReference type="Pfam" id="PF15213">
    <property type="entry name" value="CDRT4"/>
    <property type="match status" value="1"/>
</dbReference>
<dbReference type="Proteomes" id="UP000515202">
    <property type="component" value="Unplaced"/>
</dbReference>
<evidence type="ECO:0000313" key="3">
    <source>
        <dbReference type="RefSeq" id="XP_011357439.1"/>
    </source>
</evidence>
<protein>
    <submittedName>
        <fullName evidence="3">CMT1A duplicated region transcript 4 protein</fullName>
    </submittedName>
</protein>
<gene>
    <name evidence="3" type="primary">CDRT4</name>
</gene>
<dbReference type="KEGG" id="pvp:105291375"/>
<dbReference type="GeneID" id="105291375"/>
<feature type="region of interest" description="Disordered" evidence="1">
    <location>
        <begin position="107"/>
        <end position="138"/>
    </location>
</feature>
<feature type="region of interest" description="Disordered" evidence="1">
    <location>
        <begin position="1"/>
        <end position="31"/>
    </location>
</feature>
<organism evidence="2 3">
    <name type="scientific">Pteropus vampyrus</name>
    <name type="common">Large flying fox</name>
    <dbReference type="NCBI Taxonomy" id="132908"/>
    <lineage>
        <taxon>Eukaryota</taxon>
        <taxon>Metazoa</taxon>
        <taxon>Chordata</taxon>
        <taxon>Craniata</taxon>
        <taxon>Vertebrata</taxon>
        <taxon>Euteleostomi</taxon>
        <taxon>Mammalia</taxon>
        <taxon>Eutheria</taxon>
        <taxon>Laurasiatheria</taxon>
        <taxon>Chiroptera</taxon>
        <taxon>Yinpterochiroptera</taxon>
        <taxon>Pteropodoidea</taxon>
        <taxon>Pteropodidae</taxon>
        <taxon>Pteropodinae</taxon>
        <taxon>Pteropus</taxon>
    </lineage>
</organism>
<name>A0A6P3Q107_PTEVA</name>
<dbReference type="PANTHER" id="PTHR37885:SF1">
    <property type="entry name" value="CMT1A DUPLICATED REGION TRANSCRIPT 4 PROTEIN"/>
    <property type="match status" value="1"/>
</dbReference>
<feature type="compositionally biased region" description="Polar residues" evidence="1">
    <location>
        <begin position="116"/>
        <end position="125"/>
    </location>
</feature>
<reference evidence="3" key="1">
    <citation type="submission" date="2025-08" db="UniProtKB">
        <authorList>
            <consortium name="RefSeq"/>
        </authorList>
    </citation>
    <scope>IDENTIFICATION</scope>
    <source>
        <tissue evidence="3">Kidney</tissue>
    </source>
</reference>
<sequence length="213" mass="24743">MVGDFGELNKKPSEMSCTRDLKKLADRSEHERRSGQDIWTYDVKNFLKMNRTDARKMKTDEELTENIGLPLKLLEKHDPWPAYVTYTSPVVKRLIEKSKARERECMPDVEERGRTLRQNKPSSIIQPKRRKSSKTSDNMMFKDMKSETTLSVWGTFSLLATGSTVIPEPIPFHMDSRESPTANYNKIIFSRKPMMRMLPYSPLLASKEKHSNI</sequence>
<dbReference type="RefSeq" id="XP_011357439.1">
    <property type="nucleotide sequence ID" value="XM_011359137.1"/>
</dbReference>
<dbReference type="OrthoDB" id="9831498at2759"/>
<evidence type="ECO:0000313" key="2">
    <source>
        <dbReference type="Proteomes" id="UP000515202"/>
    </source>
</evidence>
<feature type="compositionally biased region" description="Basic and acidic residues" evidence="1">
    <location>
        <begin position="7"/>
        <end position="31"/>
    </location>
</feature>
<accession>A0A6P3Q107</accession>